<protein>
    <submittedName>
        <fullName evidence="1">Uncharacterized protein</fullName>
    </submittedName>
</protein>
<organism evidence="1 2">
    <name type="scientific">Diphasiastrum complanatum</name>
    <name type="common">Issler's clubmoss</name>
    <name type="synonym">Lycopodium complanatum</name>
    <dbReference type="NCBI Taxonomy" id="34168"/>
    <lineage>
        <taxon>Eukaryota</taxon>
        <taxon>Viridiplantae</taxon>
        <taxon>Streptophyta</taxon>
        <taxon>Embryophyta</taxon>
        <taxon>Tracheophyta</taxon>
        <taxon>Lycopodiopsida</taxon>
        <taxon>Lycopodiales</taxon>
        <taxon>Lycopodiaceae</taxon>
        <taxon>Lycopodioideae</taxon>
        <taxon>Diphasiastrum</taxon>
    </lineage>
</organism>
<sequence length="800" mass="90878">MVVRMLSSRLFSWQRVTLALCLVLVLSIVYLFYLPTARFSWFSAVEIGGSSANSSIQQTIQPTSSVSTTEVNNTADSDPKKIAPGDNGDQGNGGVMYRNAWWKTEVGKWLNQCHESASAVSITEKIYENACERYCSNQGVCNHELSACRCFHGYTGDGCETRQILECNNVATNELPFGSWIVSICPSFCDTSRAMCFCGDGSKYPERPAAESCGFVINGDEVDWSKPDFKTIYANNNASIGWCNLDPDDYLTGKIKPKQHCDCKYDCNWGLLCEIPTNCSCINQCSGNGICRGGFCQCDDLWYGVDCSIPTIQVSPVKWSNWLRPAVISIPDGETAFNSGGRPHNLEATMERRRPLIYVYDLPPEFNSLLLEGRHYKFECVNRVYDDRNATFWTEQLYGAEVALYESLLASSHRTMNGDEADFFYVPVLGACAITRAHDAPHLTMQNHMGLRGYFSGDMYKSAYNYIRNNFPFWDRFDGHDHFWSFFWDEGACSAPKEIWNSTMVVHWGNTNLKHKHSTTGYYSDNWDPIPKEWRGDHPCYEPQKDIVIPAWKFPNPSLVEQKLWARSTEDRKTLFYFNGNLGAAYESGRPEPEYSMGIRQKLSAEFGSAPNLEGKLGKQSAPDVIVANKRSLNYGLELSQSRFCGVLPGDGWSGRMEDSILHGCIPVIIQDGIHLPFENMLEYDKFAVRVAEDDVPHLISILRNMSESEVDAKLNAVQKIWQRFVYRDSIMLEAKRQQQLHNFKDEWATQYAKLLDDDVFATLIQVLHFKLHNDVWRKVQKQKKNWGMPASCNAEQTQE</sequence>
<dbReference type="EMBL" id="CM055094">
    <property type="protein sequence ID" value="KAJ7563687.1"/>
    <property type="molecule type" value="Genomic_DNA"/>
</dbReference>
<evidence type="ECO:0000313" key="1">
    <source>
        <dbReference type="EMBL" id="KAJ7563687.1"/>
    </source>
</evidence>
<evidence type="ECO:0000313" key="2">
    <source>
        <dbReference type="Proteomes" id="UP001162992"/>
    </source>
</evidence>
<accession>A0ACC2EBJ6</accession>
<comment type="caution">
    <text evidence="1">The sequence shown here is derived from an EMBL/GenBank/DDBJ whole genome shotgun (WGS) entry which is preliminary data.</text>
</comment>
<reference evidence="2" key="1">
    <citation type="journal article" date="2024" name="Proc. Natl. Acad. Sci. U.S.A.">
        <title>Extraordinary preservation of gene collinearity over three hundred million years revealed in homosporous lycophytes.</title>
        <authorList>
            <person name="Li C."/>
            <person name="Wickell D."/>
            <person name="Kuo L.Y."/>
            <person name="Chen X."/>
            <person name="Nie B."/>
            <person name="Liao X."/>
            <person name="Peng D."/>
            <person name="Ji J."/>
            <person name="Jenkins J."/>
            <person name="Williams M."/>
            <person name="Shu S."/>
            <person name="Plott C."/>
            <person name="Barry K."/>
            <person name="Rajasekar S."/>
            <person name="Grimwood J."/>
            <person name="Han X."/>
            <person name="Sun S."/>
            <person name="Hou Z."/>
            <person name="He W."/>
            <person name="Dai G."/>
            <person name="Sun C."/>
            <person name="Schmutz J."/>
            <person name="Leebens-Mack J.H."/>
            <person name="Li F.W."/>
            <person name="Wang L."/>
        </authorList>
    </citation>
    <scope>NUCLEOTIDE SEQUENCE [LARGE SCALE GENOMIC DNA]</scope>
    <source>
        <strain evidence="2">cv. PW_Plant_1</strain>
    </source>
</reference>
<name>A0ACC2EBJ6_DIPCM</name>
<keyword evidence="2" id="KW-1185">Reference proteome</keyword>
<gene>
    <name evidence="1" type="ORF">O6H91_03G121100</name>
</gene>
<dbReference type="Proteomes" id="UP001162992">
    <property type="component" value="Chromosome 3"/>
</dbReference>
<proteinExistence type="predicted"/>